<gene>
    <name evidence="2" type="ORF">TorRG33x02_253760</name>
</gene>
<comment type="caution">
    <text evidence="2">The sequence shown here is derived from an EMBL/GenBank/DDBJ whole genome shotgun (WGS) entry which is preliminary data.</text>
</comment>
<proteinExistence type="predicted"/>
<feature type="region of interest" description="Disordered" evidence="1">
    <location>
        <begin position="1"/>
        <end position="31"/>
    </location>
</feature>
<organism evidence="2 3">
    <name type="scientific">Trema orientale</name>
    <name type="common">Charcoal tree</name>
    <name type="synonym">Celtis orientalis</name>
    <dbReference type="NCBI Taxonomy" id="63057"/>
    <lineage>
        <taxon>Eukaryota</taxon>
        <taxon>Viridiplantae</taxon>
        <taxon>Streptophyta</taxon>
        <taxon>Embryophyta</taxon>
        <taxon>Tracheophyta</taxon>
        <taxon>Spermatophyta</taxon>
        <taxon>Magnoliopsida</taxon>
        <taxon>eudicotyledons</taxon>
        <taxon>Gunneridae</taxon>
        <taxon>Pentapetalae</taxon>
        <taxon>rosids</taxon>
        <taxon>fabids</taxon>
        <taxon>Rosales</taxon>
        <taxon>Cannabaceae</taxon>
        <taxon>Trema</taxon>
    </lineage>
</organism>
<dbReference type="STRING" id="63057.A0A2P5DEA0"/>
<dbReference type="GO" id="GO:0009706">
    <property type="term" value="C:chloroplast inner membrane"/>
    <property type="evidence" value="ECO:0007669"/>
    <property type="project" value="TreeGrafter"/>
</dbReference>
<protein>
    <submittedName>
        <fullName evidence="2">Uncharacterized protein</fullName>
    </submittedName>
</protein>
<name>A0A2P5DEA0_TREOI</name>
<dbReference type="PANTHER" id="PTHR31038">
    <property type="entry name" value="EXPRESSED PROTEIN-RELATED"/>
    <property type="match status" value="1"/>
</dbReference>
<dbReference type="GO" id="GO:0099402">
    <property type="term" value="P:plant organ development"/>
    <property type="evidence" value="ECO:0007669"/>
    <property type="project" value="TreeGrafter"/>
</dbReference>
<accession>A0A2P5DEA0</accession>
<reference evidence="3" key="1">
    <citation type="submission" date="2016-06" db="EMBL/GenBank/DDBJ databases">
        <title>Parallel loss of symbiosis genes in relatives of nitrogen-fixing non-legume Parasponia.</title>
        <authorList>
            <person name="Van Velzen R."/>
            <person name="Holmer R."/>
            <person name="Bu F."/>
            <person name="Rutten L."/>
            <person name="Van Zeijl A."/>
            <person name="Liu W."/>
            <person name="Santuari L."/>
            <person name="Cao Q."/>
            <person name="Sharma T."/>
            <person name="Shen D."/>
            <person name="Roswanjaya Y."/>
            <person name="Wardhani T."/>
            <person name="Kalhor M.S."/>
            <person name="Jansen J."/>
            <person name="Van den Hoogen J."/>
            <person name="Gungor B."/>
            <person name="Hartog M."/>
            <person name="Hontelez J."/>
            <person name="Verver J."/>
            <person name="Yang W.-C."/>
            <person name="Schijlen E."/>
            <person name="Repin R."/>
            <person name="Schilthuizen M."/>
            <person name="Schranz E."/>
            <person name="Heidstra R."/>
            <person name="Miyata K."/>
            <person name="Fedorova E."/>
            <person name="Kohlen W."/>
            <person name="Bisseling T."/>
            <person name="Smit S."/>
            <person name="Geurts R."/>
        </authorList>
    </citation>
    <scope>NUCLEOTIDE SEQUENCE [LARGE SCALE GENOMIC DNA]</scope>
    <source>
        <strain evidence="3">cv. RG33-2</strain>
    </source>
</reference>
<evidence type="ECO:0000313" key="2">
    <source>
        <dbReference type="EMBL" id="PON71580.1"/>
    </source>
</evidence>
<evidence type="ECO:0000256" key="1">
    <source>
        <dbReference type="SAM" id="MobiDB-lite"/>
    </source>
</evidence>
<dbReference type="Proteomes" id="UP000237000">
    <property type="component" value="Unassembled WGS sequence"/>
</dbReference>
<keyword evidence="3" id="KW-1185">Reference proteome</keyword>
<dbReference type="OrthoDB" id="513951at2759"/>
<dbReference type="AlphaFoldDB" id="A0A2P5DEA0"/>
<sequence>MTDMVPSPGHGGSGSEINDDGHESINNSGGLFRSRSLVPEVFDRETMNAVLKEWKTSMKDLPLDLQQACMTGALSSANLTRFLCLNAQSSFVRLLARLIPSHVYTDFTSKIMADPSLPYKLCLEALFSLGYSVWMDTRGSSALSIKRSKVILAQITTIFMSNSILNHVYLD</sequence>
<dbReference type="PANTHER" id="PTHR31038:SF2">
    <property type="entry name" value="PROTEIN RETICULATA-RELATED 1, CHLOROPLASTIC"/>
    <property type="match status" value="1"/>
</dbReference>
<dbReference type="InParanoid" id="A0A2P5DEA0"/>
<evidence type="ECO:0000313" key="3">
    <source>
        <dbReference type="Proteomes" id="UP000237000"/>
    </source>
</evidence>
<dbReference type="EMBL" id="JXTC01000276">
    <property type="protein sequence ID" value="PON71580.1"/>
    <property type="molecule type" value="Genomic_DNA"/>
</dbReference>